<feature type="non-terminal residue" evidence="1">
    <location>
        <position position="37"/>
    </location>
</feature>
<name>A0A4Y2IYC0_ARAVE</name>
<proteinExistence type="predicted"/>
<accession>A0A4Y2IYC0</accession>
<sequence>GSNILHLVWCRNFERGTPTQVLSSTTDGGLSPNSNLV</sequence>
<dbReference type="Proteomes" id="UP000499080">
    <property type="component" value="Unassembled WGS sequence"/>
</dbReference>
<feature type="non-terminal residue" evidence="1">
    <location>
        <position position="1"/>
    </location>
</feature>
<comment type="caution">
    <text evidence="1">The sequence shown here is derived from an EMBL/GenBank/DDBJ whole genome shotgun (WGS) entry which is preliminary data.</text>
</comment>
<keyword evidence="2" id="KW-1185">Reference proteome</keyword>
<evidence type="ECO:0000313" key="2">
    <source>
        <dbReference type="Proteomes" id="UP000499080"/>
    </source>
</evidence>
<dbReference type="EMBL" id="BGPR01002996">
    <property type="protein sequence ID" value="GBM82229.1"/>
    <property type="molecule type" value="Genomic_DNA"/>
</dbReference>
<gene>
    <name evidence="1" type="ORF">AVEN_435_1</name>
</gene>
<protein>
    <submittedName>
        <fullName evidence="1">Uncharacterized protein</fullName>
    </submittedName>
</protein>
<evidence type="ECO:0000313" key="1">
    <source>
        <dbReference type="EMBL" id="GBM82229.1"/>
    </source>
</evidence>
<dbReference type="AlphaFoldDB" id="A0A4Y2IYC0"/>
<organism evidence="1 2">
    <name type="scientific">Araneus ventricosus</name>
    <name type="common">Orbweaver spider</name>
    <name type="synonym">Epeira ventricosa</name>
    <dbReference type="NCBI Taxonomy" id="182803"/>
    <lineage>
        <taxon>Eukaryota</taxon>
        <taxon>Metazoa</taxon>
        <taxon>Ecdysozoa</taxon>
        <taxon>Arthropoda</taxon>
        <taxon>Chelicerata</taxon>
        <taxon>Arachnida</taxon>
        <taxon>Araneae</taxon>
        <taxon>Araneomorphae</taxon>
        <taxon>Entelegynae</taxon>
        <taxon>Araneoidea</taxon>
        <taxon>Araneidae</taxon>
        <taxon>Araneus</taxon>
    </lineage>
</organism>
<reference evidence="1 2" key="1">
    <citation type="journal article" date="2019" name="Sci. Rep.">
        <title>Orb-weaving spider Araneus ventricosus genome elucidates the spidroin gene catalogue.</title>
        <authorList>
            <person name="Kono N."/>
            <person name="Nakamura H."/>
            <person name="Ohtoshi R."/>
            <person name="Moran D.A.P."/>
            <person name="Shinohara A."/>
            <person name="Yoshida Y."/>
            <person name="Fujiwara M."/>
            <person name="Mori M."/>
            <person name="Tomita M."/>
            <person name="Arakawa K."/>
        </authorList>
    </citation>
    <scope>NUCLEOTIDE SEQUENCE [LARGE SCALE GENOMIC DNA]</scope>
</reference>